<evidence type="ECO:0000256" key="10">
    <source>
        <dbReference type="ARBA" id="ARBA00029605"/>
    </source>
</evidence>
<evidence type="ECO:0000259" key="14">
    <source>
        <dbReference type="Pfam" id="PF00561"/>
    </source>
</evidence>
<proteinExistence type="inferred from homology"/>
<dbReference type="GO" id="GO:0005737">
    <property type="term" value="C:cytoplasm"/>
    <property type="evidence" value="ECO:0007669"/>
    <property type="project" value="UniProtKB-SubCell"/>
</dbReference>
<gene>
    <name evidence="15" type="ORF">BFC18_15445</name>
</gene>
<evidence type="ECO:0000256" key="3">
    <source>
        <dbReference type="ARBA" id="ARBA00010088"/>
    </source>
</evidence>
<comment type="catalytic activity">
    <reaction evidence="1 11 13">
        <text>Release of N-terminal proline from a peptide.</text>
        <dbReference type="EC" id="3.4.11.5"/>
    </reaction>
</comment>
<dbReference type="EC" id="3.4.11.5" evidence="4 11"/>
<comment type="similarity">
    <text evidence="3 11 13">Belongs to the peptidase S33 family.</text>
</comment>
<keyword evidence="6 11" id="KW-0031">Aminopeptidase</keyword>
<dbReference type="STRING" id="1656094.BFC18_15445"/>
<dbReference type="PANTHER" id="PTHR43722:SF1">
    <property type="entry name" value="PROLINE IMINOPEPTIDASE"/>
    <property type="match status" value="1"/>
</dbReference>
<dbReference type="RefSeq" id="WP_070126222.1">
    <property type="nucleotide sequence ID" value="NZ_MDHN01000032.1"/>
</dbReference>
<evidence type="ECO:0000256" key="9">
    <source>
        <dbReference type="ARBA" id="ARBA00022801"/>
    </source>
</evidence>
<dbReference type="NCBIfam" id="TIGR01249">
    <property type="entry name" value="pro_imino_pep_1"/>
    <property type="match status" value="1"/>
</dbReference>
<reference evidence="15 16" key="1">
    <citation type="submission" date="2016-08" db="EMBL/GenBank/DDBJ databases">
        <authorList>
            <person name="Seilhamer J.J."/>
        </authorList>
    </citation>
    <scope>NUCLEOTIDE SEQUENCE [LARGE SCALE GENOMIC DNA]</scope>
    <source>
        <strain evidence="15 16">KCTC 42603</strain>
    </source>
</reference>
<evidence type="ECO:0000256" key="5">
    <source>
        <dbReference type="ARBA" id="ARBA00021843"/>
    </source>
</evidence>
<evidence type="ECO:0000313" key="16">
    <source>
        <dbReference type="Proteomes" id="UP000175691"/>
    </source>
</evidence>
<keyword evidence="7 11" id="KW-0963">Cytoplasm</keyword>
<evidence type="ECO:0000256" key="13">
    <source>
        <dbReference type="RuleBase" id="RU003421"/>
    </source>
</evidence>
<feature type="active site" evidence="12">
    <location>
        <position position="270"/>
    </location>
</feature>
<dbReference type="Pfam" id="PF00561">
    <property type="entry name" value="Abhydrolase_1"/>
    <property type="match status" value="1"/>
</dbReference>
<organism evidence="15 16">
    <name type="scientific">Alteromonas confluentis</name>
    <dbReference type="NCBI Taxonomy" id="1656094"/>
    <lineage>
        <taxon>Bacteria</taxon>
        <taxon>Pseudomonadati</taxon>
        <taxon>Pseudomonadota</taxon>
        <taxon>Gammaproteobacteria</taxon>
        <taxon>Alteromonadales</taxon>
        <taxon>Alteromonadaceae</taxon>
        <taxon>Alteromonas/Salinimonas group</taxon>
        <taxon>Alteromonas</taxon>
    </lineage>
</organism>
<dbReference type="AlphaFoldDB" id="A0A1E7Z988"/>
<feature type="active site" description="Proton donor" evidence="12">
    <location>
        <position position="298"/>
    </location>
</feature>
<evidence type="ECO:0000256" key="12">
    <source>
        <dbReference type="PIRSR" id="PIRSR006431-1"/>
    </source>
</evidence>
<dbReference type="GO" id="GO:0006508">
    <property type="term" value="P:proteolysis"/>
    <property type="evidence" value="ECO:0007669"/>
    <property type="project" value="UniProtKB-KW"/>
</dbReference>
<feature type="domain" description="AB hydrolase-1" evidence="14">
    <location>
        <begin position="36"/>
        <end position="300"/>
    </location>
</feature>
<accession>A0A1E7Z988</accession>
<feature type="active site" description="Nucleophile" evidence="12">
    <location>
        <position position="110"/>
    </location>
</feature>
<keyword evidence="9 11" id="KW-0378">Hydrolase</keyword>
<keyword evidence="8 11" id="KW-0645">Protease</keyword>
<dbReference type="GO" id="GO:0004177">
    <property type="term" value="F:aminopeptidase activity"/>
    <property type="evidence" value="ECO:0007669"/>
    <property type="project" value="UniProtKB-UniRule"/>
</dbReference>
<dbReference type="SUPFAM" id="SSF53474">
    <property type="entry name" value="alpha/beta-Hydrolases"/>
    <property type="match status" value="1"/>
</dbReference>
<dbReference type="PRINTS" id="PR00793">
    <property type="entry name" value="PROAMNOPTASE"/>
</dbReference>
<dbReference type="InterPro" id="IPR000073">
    <property type="entry name" value="AB_hydrolase_1"/>
</dbReference>
<dbReference type="InterPro" id="IPR029058">
    <property type="entry name" value="AB_hydrolase_fold"/>
</dbReference>
<dbReference type="OrthoDB" id="9796770at2"/>
<evidence type="ECO:0000313" key="15">
    <source>
        <dbReference type="EMBL" id="OFC69974.1"/>
    </source>
</evidence>
<comment type="caution">
    <text evidence="15">The sequence shown here is derived from an EMBL/GenBank/DDBJ whole genome shotgun (WGS) entry which is preliminary data.</text>
</comment>
<protein>
    <recommendedName>
        <fullName evidence="5 11">Proline iminopeptidase</fullName>
        <shortName evidence="11">PIP</shortName>
        <ecNumber evidence="4 11">3.4.11.5</ecNumber>
    </recommendedName>
    <alternativeName>
        <fullName evidence="10 11">Prolyl aminopeptidase</fullName>
    </alternativeName>
</protein>
<sequence length="324" mass="36715">MKRLYPDIGCYSSGYFETGDGHTLYYEESGNPDGFPVLYLHGGPGAGLSPGYRRFFDGNHFRIIAFEQRGCGRSKPFGSLENNTTQHILNDIAALRAFLKVDKWILFGGSWGSTLAMMAAITEPNTVSGLILRGVFLARREDRDWFISQHGAAATLFPEHYEMFTDGINPPITTTSVCEHYQRMFDSPDELQRLAALKRWYIWEERLSRLSLPHGTGEFTSHYPINLMTSLAKLECHYLSHQCFIPENFILQNVHKINHIPGTIVHGRYDVICSTKSAYTLHQAWSNSELQIVQEAGHSTSEPGIALALCRATRDMSKYLREKK</sequence>
<evidence type="ECO:0000256" key="7">
    <source>
        <dbReference type="ARBA" id="ARBA00022490"/>
    </source>
</evidence>
<evidence type="ECO:0000256" key="2">
    <source>
        <dbReference type="ARBA" id="ARBA00004496"/>
    </source>
</evidence>
<dbReference type="Proteomes" id="UP000175691">
    <property type="component" value="Unassembled WGS sequence"/>
</dbReference>
<dbReference type="InterPro" id="IPR002410">
    <property type="entry name" value="Peptidase_S33"/>
</dbReference>
<dbReference type="Gene3D" id="3.40.50.1820">
    <property type="entry name" value="alpha/beta hydrolase"/>
    <property type="match status" value="1"/>
</dbReference>
<dbReference type="PANTHER" id="PTHR43722">
    <property type="entry name" value="PROLINE IMINOPEPTIDASE"/>
    <property type="match status" value="1"/>
</dbReference>
<evidence type="ECO:0000256" key="6">
    <source>
        <dbReference type="ARBA" id="ARBA00022438"/>
    </source>
</evidence>
<keyword evidence="16" id="KW-1185">Reference proteome</keyword>
<evidence type="ECO:0000256" key="11">
    <source>
        <dbReference type="PIRNR" id="PIRNR006431"/>
    </source>
</evidence>
<comment type="subcellular location">
    <subcellularLocation>
        <location evidence="2 11">Cytoplasm</location>
    </subcellularLocation>
</comment>
<dbReference type="PIRSF" id="PIRSF006431">
    <property type="entry name" value="Pept_S33"/>
    <property type="match status" value="1"/>
</dbReference>
<evidence type="ECO:0000256" key="1">
    <source>
        <dbReference type="ARBA" id="ARBA00001585"/>
    </source>
</evidence>
<dbReference type="InterPro" id="IPR005944">
    <property type="entry name" value="Pro_iminopeptidase"/>
</dbReference>
<dbReference type="EMBL" id="MDHN01000032">
    <property type="protein sequence ID" value="OFC69974.1"/>
    <property type="molecule type" value="Genomic_DNA"/>
</dbReference>
<evidence type="ECO:0000256" key="8">
    <source>
        <dbReference type="ARBA" id="ARBA00022670"/>
    </source>
</evidence>
<evidence type="ECO:0000256" key="4">
    <source>
        <dbReference type="ARBA" id="ARBA00012568"/>
    </source>
</evidence>
<name>A0A1E7Z988_9ALTE</name>